<sequence length="96" mass="10993">MAKFLHGRSRFLKAMEFHCKRDSDTQALPKATERRMVLIVLVLFGRAMIGVSQLPCSLKAQKNVDLVFGTILYKRKQCYQLLYGLSLTNLAMRVKS</sequence>
<evidence type="ECO:0000313" key="1">
    <source>
        <dbReference type="EMBL" id="OEL17608.1"/>
    </source>
</evidence>
<gene>
    <name evidence="1" type="ORF">BAE44_0021370</name>
</gene>
<evidence type="ECO:0000313" key="2">
    <source>
        <dbReference type="Proteomes" id="UP000095767"/>
    </source>
</evidence>
<comment type="caution">
    <text evidence="1">The sequence shown here is derived from an EMBL/GenBank/DDBJ whole genome shotgun (WGS) entry which is preliminary data.</text>
</comment>
<keyword evidence="2" id="KW-1185">Reference proteome</keyword>
<name>A0A1E5UXQ5_9POAL</name>
<dbReference type="AlphaFoldDB" id="A0A1E5UXQ5"/>
<dbReference type="EMBL" id="LWDX02059351">
    <property type="protein sequence ID" value="OEL17608.1"/>
    <property type="molecule type" value="Genomic_DNA"/>
</dbReference>
<protein>
    <submittedName>
        <fullName evidence="1">Uncharacterized protein</fullName>
    </submittedName>
</protein>
<proteinExistence type="predicted"/>
<reference evidence="1 2" key="1">
    <citation type="submission" date="2016-09" db="EMBL/GenBank/DDBJ databases">
        <title>The draft genome of Dichanthelium oligosanthes: A C3 panicoid grass species.</title>
        <authorList>
            <person name="Studer A.J."/>
            <person name="Schnable J.C."/>
            <person name="Brutnell T.P."/>
        </authorList>
    </citation>
    <scope>NUCLEOTIDE SEQUENCE [LARGE SCALE GENOMIC DNA]</scope>
    <source>
        <strain evidence="2">cv. Kellogg 1175</strain>
        <tissue evidence="1">Leaf</tissue>
    </source>
</reference>
<organism evidence="1 2">
    <name type="scientific">Dichanthelium oligosanthes</name>
    <dbReference type="NCBI Taxonomy" id="888268"/>
    <lineage>
        <taxon>Eukaryota</taxon>
        <taxon>Viridiplantae</taxon>
        <taxon>Streptophyta</taxon>
        <taxon>Embryophyta</taxon>
        <taxon>Tracheophyta</taxon>
        <taxon>Spermatophyta</taxon>
        <taxon>Magnoliopsida</taxon>
        <taxon>Liliopsida</taxon>
        <taxon>Poales</taxon>
        <taxon>Poaceae</taxon>
        <taxon>PACMAD clade</taxon>
        <taxon>Panicoideae</taxon>
        <taxon>Panicodae</taxon>
        <taxon>Paniceae</taxon>
        <taxon>Dichantheliinae</taxon>
        <taxon>Dichanthelium</taxon>
    </lineage>
</organism>
<dbReference type="Proteomes" id="UP000095767">
    <property type="component" value="Unassembled WGS sequence"/>
</dbReference>
<accession>A0A1E5UXQ5</accession>